<keyword evidence="9" id="KW-1185">Reference proteome</keyword>
<dbReference type="Gene3D" id="1.10.287.130">
    <property type="match status" value="1"/>
</dbReference>
<proteinExistence type="predicted"/>
<dbReference type="PROSITE" id="PS50109">
    <property type="entry name" value="HIS_KIN"/>
    <property type="match status" value="1"/>
</dbReference>
<dbReference type="Pfam" id="PF02518">
    <property type="entry name" value="HATPase_c"/>
    <property type="match status" value="1"/>
</dbReference>
<protein>
    <recommendedName>
        <fullName evidence="2">histidine kinase</fullName>
        <ecNumber evidence="2">2.7.13.3</ecNumber>
    </recommendedName>
</protein>
<dbReference type="AlphaFoldDB" id="A0A9P1KKZ2"/>
<name>A0A9P1KKZ2_9CYAN</name>
<gene>
    <name evidence="8" type="ORF">ARTHRO_60984</name>
</gene>
<dbReference type="InterPro" id="IPR005467">
    <property type="entry name" value="His_kinase_dom"/>
</dbReference>
<dbReference type="InterPro" id="IPR036890">
    <property type="entry name" value="HATPase_C_sf"/>
</dbReference>
<feature type="domain" description="Histidine kinase" evidence="7">
    <location>
        <begin position="46"/>
        <end position="278"/>
    </location>
</feature>
<dbReference type="PRINTS" id="PR00344">
    <property type="entry name" value="BCTRLSENSOR"/>
</dbReference>
<dbReference type="SUPFAM" id="SSF55874">
    <property type="entry name" value="ATPase domain of HSP90 chaperone/DNA topoisomerase II/histidine kinase"/>
    <property type="match status" value="1"/>
</dbReference>
<evidence type="ECO:0000256" key="6">
    <source>
        <dbReference type="SAM" id="Coils"/>
    </source>
</evidence>
<keyword evidence="4 8" id="KW-0418">Kinase</keyword>
<evidence type="ECO:0000256" key="3">
    <source>
        <dbReference type="ARBA" id="ARBA00022553"/>
    </source>
</evidence>
<dbReference type="PANTHER" id="PTHR43065">
    <property type="entry name" value="SENSOR HISTIDINE KINASE"/>
    <property type="match status" value="1"/>
</dbReference>
<dbReference type="Gene3D" id="3.30.565.10">
    <property type="entry name" value="Histidine kinase-like ATPase, C-terminal domain"/>
    <property type="match status" value="1"/>
</dbReference>
<reference evidence="8 9" key="1">
    <citation type="submission" date="2014-02" db="EMBL/GenBank/DDBJ databases">
        <authorList>
            <person name="Genoscope - CEA"/>
        </authorList>
    </citation>
    <scope>NUCLEOTIDE SEQUENCE [LARGE SCALE GENOMIC DNA]</scope>
    <source>
        <strain evidence="8 9">PCC 8005</strain>
    </source>
</reference>
<evidence type="ECO:0000313" key="9">
    <source>
        <dbReference type="Proteomes" id="UP000032946"/>
    </source>
</evidence>
<evidence type="ECO:0000256" key="4">
    <source>
        <dbReference type="ARBA" id="ARBA00022777"/>
    </source>
</evidence>
<comment type="catalytic activity">
    <reaction evidence="1">
        <text>ATP + protein L-histidine = ADP + protein N-phospho-L-histidine.</text>
        <dbReference type="EC" id="2.7.13.3"/>
    </reaction>
</comment>
<accession>A0A9P1KKZ2</accession>
<evidence type="ECO:0000256" key="1">
    <source>
        <dbReference type="ARBA" id="ARBA00000085"/>
    </source>
</evidence>
<keyword evidence="3" id="KW-0597">Phosphoprotein</keyword>
<dbReference type="Proteomes" id="UP000032946">
    <property type="component" value="Chromosome"/>
</dbReference>
<keyword evidence="6" id="KW-0175">Coiled coil</keyword>
<evidence type="ECO:0000313" key="8">
    <source>
        <dbReference type="EMBL" id="CDM98383.1"/>
    </source>
</evidence>
<dbReference type="InterPro" id="IPR003661">
    <property type="entry name" value="HisK_dim/P_dom"/>
</dbReference>
<sequence length="280" mass="31211">MLYRTLPQKVTEQNAELSQTSQRLKTVQKRLIEAEKMATLGGLVAGVAHEINTPVGTGIMAASFLVSETQKFMSLCQSQPLKRSTLNTYLGMVSESRKLIFSNLQRSAELVQSFQQVAVDQTSLERRTFALKPYLEEILLNIRPKLKQTHHRIVVEGDDTIEVDSYPGAISQVITNLVINALIHADQPFESGQLYLKIAEVSDNHFLIEYSDDGCGIPPETLEHIFDPFFTTTRNQGGNGLGLHIVYNLVTKTLKGTIDCESQVGVGSKFIINCPRYPQK</sequence>
<dbReference type="EC" id="2.7.13.3" evidence="2"/>
<keyword evidence="5" id="KW-0902">Two-component regulatory system</keyword>
<dbReference type="SMART" id="SM00387">
    <property type="entry name" value="HATPase_c"/>
    <property type="match status" value="1"/>
</dbReference>
<evidence type="ECO:0000256" key="2">
    <source>
        <dbReference type="ARBA" id="ARBA00012438"/>
    </source>
</evidence>
<dbReference type="EMBL" id="FO818640">
    <property type="protein sequence ID" value="CDM98383.1"/>
    <property type="molecule type" value="Genomic_DNA"/>
</dbReference>
<organism evidence="8 9">
    <name type="scientific">Limnospira indica PCC 8005</name>
    <dbReference type="NCBI Taxonomy" id="376219"/>
    <lineage>
        <taxon>Bacteria</taxon>
        <taxon>Bacillati</taxon>
        <taxon>Cyanobacteriota</taxon>
        <taxon>Cyanophyceae</taxon>
        <taxon>Oscillatoriophycideae</taxon>
        <taxon>Oscillatoriales</taxon>
        <taxon>Sirenicapillariaceae</taxon>
        <taxon>Limnospira</taxon>
    </lineage>
</organism>
<dbReference type="PANTHER" id="PTHR43065:SF47">
    <property type="match status" value="1"/>
</dbReference>
<keyword evidence="4 8" id="KW-0808">Transferase</keyword>
<dbReference type="InterPro" id="IPR003594">
    <property type="entry name" value="HATPase_dom"/>
</dbReference>
<evidence type="ECO:0000256" key="5">
    <source>
        <dbReference type="ARBA" id="ARBA00023012"/>
    </source>
</evidence>
<feature type="coiled-coil region" evidence="6">
    <location>
        <begin position="10"/>
        <end position="37"/>
    </location>
</feature>
<dbReference type="RefSeq" id="WP_008056233.1">
    <property type="nucleotide sequence ID" value="NZ_FO818640.1"/>
</dbReference>
<dbReference type="InterPro" id="IPR004358">
    <property type="entry name" value="Sig_transdc_His_kin-like_C"/>
</dbReference>
<dbReference type="CDD" id="cd00082">
    <property type="entry name" value="HisKA"/>
    <property type="match status" value="1"/>
</dbReference>
<evidence type="ECO:0000259" key="7">
    <source>
        <dbReference type="PROSITE" id="PS50109"/>
    </source>
</evidence>
<dbReference type="GO" id="GO:0000155">
    <property type="term" value="F:phosphorelay sensor kinase activity"/>
    <property type="evidence" value="ECO:0007669"/>
    <property type="project" value="InterPro"/>
</dbReference>